<proteinExistence type="predicted"/>
<gene>
    <name evidence="1" type="ORF">PGUG_05679</name>
</gene>
<dbReference type="HOGENOM" id="CLU_1563440_0_0_1"/>
<dbReference type="AlphaFoldDB" id="A5DQX8"/>
<dbReference type="EMBL" id="CH408162">
    <property type="protein sequence ID" value="EDK41581.1"/>
    <property type="molecule type" value="Genomic_DNA"/>
</dbReference>
<dbReference type="InParanoid" id="A5DQX8"/>
<accession>A5DQX8</accession>
<dbReference type="GeneID" id="5123939"/>
<dbReference type="KEGG" id="pgu:PGUG_05679"/>
<dbReference type="RefSeq" id="XP_001481916.1">
    <property type="nucleotide sequence ID" value="XM_001481866.1"/>
</dbReference>
<name>A5DQX8_PICGU</name>
<reference evidence="1 2" key="1">
    <citation type="journal article" date="2009" name="Nature">
        <title>Evolution of pathogenicity and sexual reproduction in eight Candida genomes.</title>
        <authorList>
            <person name="Butler G."/>
            <person name="Rasmussen M.D."/>
            <person name="Lin M.F."/>
            <person name="Santos M.A."/>
            <person name="Sakthikumar S."/>
            <person name="Munro C.A."/>
            <person name="Rheinbay E."/>
            <person name="Grabherr M."/>
            <person name="Forche A."/>
            <person name="Reedy J.L."/>
            <person name="Agrafioti I."/>
            <person name="Arnaud M.B."/>
            <person name="Bates S."/>
            <person name="Brown A.J."/>
            <person name="Brunke S."/>
            <person name="Costanzo M.C."/>
            <person name="Fitzpatrick D.A."/>
            <person name="de Groot P.W."/>
            <person name="Harris D."/>
            <person name="Hoyer L.L."/>
            <person name="Hube B."/>
            <person name="Klis F.M."/>
            <person name="Kodira C."/>
            <person name="Lennard N."/>
            <person name="Logue M.E."/>
            <person name="Martin R."/>
            <person name="Neiman A.M."/>
            <person name="Nikolaou E."/>
            <person name="Quail M.A."/>
            <person name="Quinn J."/>
            <person name="Santos M.C."/>
            <person name="Schmitzberger F.F."/>
            <person name="Sherlock G."/>
            <person name="Shah P."/>
            <person name="Silverstein K.A."/>
            <person name="Skrzypek M.S."/>
            <person name="Soll D."/>
            <person name="Staggs R."/>
            <person name="Stansfield I."/>
            <person name="Stumpf M.P."/>
            <person name="Sudbery P.E."/>
            <person name="Srikantha T."/>
            <person name="Zeng Q."/>
            <person name="Berman J."/>
            <person name="Berriman M."/>
            <person name="Heitman J."/>
            <person name="Gow N.A."/>
            <person name="Lorenz M.C."/>
            <person name="Birren B.W."/>
            <person name="Kellis M."/>
            <person name="Cuomo C.A."/>
        </authorList>
    </citation>
    <scope>NUCLEOTIDE SEQUENCE [LARGE SCALE GENOMIC DNA]</scope>
    <source>
        <strain evidence="2">ATCC 6260 / CBS 566 / DSM 6381 / JCM 1539 / NBRC 10279 / NRRL Y-324</strain>
    </source>
</reference>
<evidence type="ECO:0000313" key="1">
    <source>
        <dbReference type="EMBL" id="EDK41581.1"/>
    </source>
</evidence>
<dbReference type="Proteomes" id="UP000001997">
    <property type="component" value="Unassembled WGS sequence"/>
</dbReference>
<dbReference type="VEuPathDB" id="FungiDB:PGUG_05679"/>
<organism evidence="1 2">
    <name type="scientific">Meyerozyma guilliermondii (strain ATCC 6260 / CBS 566 / DSM 6381 / JCM 1539 / NBRC 10279 / NRRL Y-324)</name>
    <name type="common">Yeast</name>
    <name type="synonym">Candida guilliermondii</name>
    <dbReference type="NCBI Taxonomy" id="294746"/>
    <lineage>
        <taxon>Eukaryota</taxon>
        <taxon>Fungi</taxon>
        <taxon>Dikarya</taxon>
        <taxon>Ascomycota</taxon>
        <taxon>Saccharomycotina</taxon>
        <taxon>Pichiomycetes</taxon>
        <taxon>Debaryomycetaceae</taxon>
        <taxon>Meyerozyma</taxon>
    </lineage>
</organism>
<protein>
    <submittedName>
        <fullName evidence="1">Uncharacterized protein</fullName>
    </submittedName>
</protein>
<keyword evidence="2" id="KW-1185">Reference proteome</keyword>
<dbReference type="OrthoDB" id="10464739at2759"/>
<sequence length="171" mass="19351">MLLTMNSGVPFIYSIFFVRCCLCYVLDLDMFNTWANSVCTSMSPFWNQVIIGILENELVVSASGNKSSSEYRGMNNGGVPVFAGYQFCEETENVANLEMTIITTCDKIANLTQQEFDYFGLSQAQMQVPGPRRTQQREISLEEERAEIAEAARLQNLRDPGFILDRQTRSN</sequence>
<evidence type="ECO:0000313" key="2">
    <source>
        <dbReference type="Proteomes" id="UP000001997"/>
    </source>
</evidence>